<evidence type="ECO:0000256" key="7">
    <source>
        <dbReference type="RuleBase" id="RU366006"/>
    </source>
</evidence>
<keyword evidence="4 7" id="KW-0413">Isomerase</keyword>
<protein>
    <recommendedName>
        <fullName evidence="7">Dipeptide epimerase</fullName>
        <ecNumber evidence="7">5.1.1.-</ecNumber>
    </recommendedName>
</protein>
<dbReference type="PANTHER" id="PTHR48080:SF3">
    <property type="entry name" value="ENOLASE SUPERFAMILY MEMBER DDB_G0284701"/>
    <property type="match status" value="1"/>
</dbReference>
<dbReference type="Proteomes" id="UP000293719">
    <property type="component" value="Chromosome"/>
</dbReference>
<keyword evidence="2 6" id="KW-0479">Metal-binding</keyword>
<dbReference type="InterPro" id="IPR029017">
    <property type="entry name" value="Enolase-like_N"/>
</dbReference>
<dbReference type="NCBIfam" id="NF042940">
    <property type="entry name" value="racemase_DgcA"/>
    <property type="match status" value="1"/>
</dbReference>
<dbReference type="PANTHER" id="PTHR48080">
    <property type="entry name" value="D-GALACTONATE DEHYDRATASE-RELATED"/>
    <property type="match status" value="1"/>
</dbReference>
<dbReference type="CDD" id="cd03319">
    <property type="entry name" value="L-Ala-DL-Glu_epimerase"/>
    <property type="match status" value="1"/>
</dbReference>
<organism evidence="10 11">
    <name type="scientific">Roseitalea porphyridii</name>
    <dbReference type="NCBI Taxonomy" id="1852022"/>
    <lineage>
        <taxon>Bacteria</taxon>
        <taxon>Pseudomonadati</taxon>
        <taxon>Pseudomonadota</taxon>
        <taxon>Alphaproteobacteria</taxon>
        <taxon>Hyphomicrobiales</taxon>
        <taxon>Ahrensiaceae</taxon>
        <taxon>Roseitalea</taxon>
    </lineage>
</organism>
<dbReference type="SUPFAM" id="SSF51604">
    <property type="entry name" value="Enolase C-terminal domain-like"/>
    <property type="match status" value="1"/>
</dbReference>
<dbReference type="GeneID" id="90767767"/>
<comment type="cofactor">
    <cofactor evidence="6 7">
        <name>Mg(2+)</name>
        <dbReference type="ChEBI" id="CHEBI:18420"/>
    </cofactor>
    <text evidence="6 7">Binds 1 Mg(2+) ion per subunit.</text>
</comment>
<dbReference type="Pfam" id="PF02746">
    <property type="entry name" value="MR_MLE_N"/>
    <property type="match status" value="1"/>
</dbReference>
<feature type="binding site" evidence="6">
    <location>
        <position position="175"/>
    </location>
    <ligand>
        <name>Mg(2+)</name>
        <dbReference type="ChEBI" id="CHEBI:18420"/>
    </ligand>
</feature>
<feature type="binding site" evidence="6">
    <location>
        <position position="201"/>
    </location>
    <ligand>
        <name>Mg(2+)</name>
        <dbReference type="ChEBI" id="CHEBI:18420"/>
    </ligand>
</feature>
<keyword evidence="11" id="KW-1185">Reference proteome</keyword>
<keyword evidence="8" id="KW-1133">Transmembrane helix</keyword>
<evidence type="ECO:0000256" key="3">
    <source>
        <dbReference type="ARBA" id="ARBA00022842"/>
    </source>
</evidence>
<dbReference type="SFLD" id="SFLDG00180">
    <property type="entry name" value="muconate_cycloisomerase"/>
    <property type="match status" value="1"/>
</dbReference>
<comment type="similarity">
    <text evidence="1 7">Belongs to the mandelate racemase/muconate lactonizing enzyme family.</text>
</comment>
<dbReference type="InterPro" id="IPR034593">
    <property type="entry name" value="DgoD-like"/>
</dbReference>
<dbReference type="Gene3D" id="3.20.20.120">
    <property type="entry name" value="Enolase-like C-terminal domain"/>
    <property type="match status" value="1"/>
</dbReference>
<dbReference type="GO" id="GO:0046872">
    <property type="term" value="F:metal ion binding"/>
    <property type="evidence" value="ECO:0007669"/>
    <property type="project" value="UniProtKB-KW"/>
</dbReference>
<dbReference type="GO" id="GO:0016855">
    <property type="term" value="F:racemase and epimerase activity, acting on amino acids and derivatives"/>
    <property type="evidence" value="ECO:0007669"/>
    <property type="project" value="UniProtKB-UniRule"/>
</dbReference>
<dbReference type="KEGG" id="rpod:E0E05_10710"/>
<dbReference type="SFLD" id="SFLDF00010">
    <property type="entry name" value="dipeptide_epimerase"/>
    <property type="match status" value="1"/>
</dbReference>
<dbReference type="Pfam" id="PF13378">
    <property type="entry name" value="MR_MLE_C"/>
    <property type="match status" value="1"/>
</dbReference>
<gene>
    <name evidence="10" type="ORF">E0E05_10710</name>
</gene>
<feature type="transmembrane region" description="Helical" evidence="8">
    <location>
        <begin position="268"/>
        <end position="289"/>
    </location>
</feature>
<keyword evidence="8" id="KW-0812">Transmembrane</keyword>
<dbReference type="SFLD" id="SFLDS00001">
    <property type="entry name" value="Enolase"/>
    <property type="match status" value="1"/>
</dbReference>
<evidence type="ECO:0000256" key="6">
    <source>
        <dbReference type="PIRSR" id="PIRSR634603-3"/>
    </source>
</evidence>
<evidence type="ECO:0000259" key="9">
    <source>
        <dbReference type="SMART" id="SM00922"/>
    </source>
</evidence>
<evidence type="ECO:0000256" key="2">
    <source>
        <dbReference type="ARBA" id="ARBA00022723"/>
    </source>
</evidence>
<dbReference type="AlphaFoldDB" id="A0A4P6V4J1"/>
<feature type="active site" description="Proton acceptor; specific for (R)-substrate epimerization" evidence="5">
    <location>
        <position position="149"/>
    </location>
</feature>
<evidence type="ECO:0000256" key="4">
    <source>
        <dbReference type="ARBA" id="ARBA00023235"/>
    </source>
</evidence>
<dbReference type="InterPro" id="IPR013341">
    <property type="entry name" value="Mandelate_racemase_N_dom"/>
</dbReference>
<keyword evidence="8" id="KW-0472">Membrane</keyword>
<reference evidence="10 11" key="1">
    <citation type="journal article" date="2017" name="Int. J. Syst. Evol. Microbiol.">
        <title>Roseitalea porphyridii gen. nov., sp. nov., isolated from a red alga, and reclassification of Hoeflea suaedae Chung et al. 2013 as Pseudohoeflea suaedae gen. nov., comb. nov.</title>
        <authorList>
            <person name="Hyeon J.W."/>
            <person name="Jeong S.E."/>
            <person name="Baek K."/>
            <person name="Jeon C.O."/>
        </authorList>
    </citation>
    <scope>NUCLEOTIDE SEQUENCE [LARGE SCALE GENOMIC DNA]</scope>
    <source>
        <strain evidence="10 11">MA7-20</strain>
    </source>
</reference>
<dbReference type="EC" id="5.1.1.-" evidence="7"/>
<dbReference type="InterPro" id="IPR013342">
    <property type="entry name" value="Mandelate_racemase_C"/>
</dbReference>
<name>A0A4P6V4J1_9HYPH</name>
<dbReference type="OrthoDB" id="9782675at2"/>
<proteinExistence type="inferred from homology"/>
<sequence length="327" mass="34665">MTANAQSFPINGRFRIARGASTEAHVIECVIGDGASTGHAECVPYAHYGETVDSVIEQIAGLPALDAQLTCDELRAIVGQSLPAGAARNAVDCALWDLAAKRSGTPVHALVCRHPPRPVETAVTLSLDSPDNMADAARGAKNRKLLKMKLCGDDLDIARMHAVAANAPDARLIVDANESWREDNLVAMMEEAAQLHVALVEQPLPAGADAKLAEIPHPVPVCADEAAHVTADLERLGRLYDVVNIKLDKTGGLTEALRMRDRARQMGFGIMVGCMVGTSLAMAPAVLLAQDADFVDLDGPLLLARDRKPALHYYGATVSPPAPALWG</sequence>
<dbReference type="Gene3D" id="3.30.390.10">
    <property type="entry name" value="Enolase-like, N-terminal domain"/>
    <property type="match status" value="1"/>
</dbReference>
<feature type="active site" description="Proton acceptor; specific for (S)-substrate epimerization" evidence="5">
    <location>
        <position position="246"/>
    </location>
</feature>
<dbReference type="SMART" id="SM00922">
    <property type="entry name" value="MR_MLE"/>
    <property type="match status" value="1"/>
</dbReference>
<evidence type="ECO:0000313" key="11">
    <source>
        <dbReference type="Proteomes" id="UP000293719"/>
    </source>
</evidence>
<feature type="domain" description="Mandelate racemase/muconate lactonizing enzyme C-terminal" evidence="9">
    <location>
        <begin position="130"/>
        <end position="222"/>
    </location>
</feature>
<evidence type="ECO:0000256" key="1">
    <source>
        <dbReference type="ARBA" id="ARBA00008031"/>
    </source>
</evidence>
<dbReference type="InterPro" id="IPR036849">
    <property type="entry name" value="Enolase-like_C_sf"/>
</dbReference>
<accession>A0A4P6V4J1</accession>
<dbReference type="RefSeq" id="WP_131618002.1">
    <property type="nucleotide sequence ID" value="NZ_CP036532.1"/>
</dbReference>
<dbReference type="EMBL" id="CP036532">
    <property type="protein sequence ID" value="QBK32362.1"/>
    <property type="molecule type" value="Genomic_DNA"/>
</dbReference>
<evidence type="ECO:0000313" key="10">
    <source>
        <dbReference type="EMBL" id="QBK32362.1"/>
    </source>
</evidence>
<evidence type="ECO:0000256" key="8">
    <source>
        <dbReference type="SAM" id="Phobius"/>
    </source>
</evidence>
<evidence type="ECO:0000256" key="5">
    <source>
        <dbReference type="PIRSR" id="PIRSR634603-1"/>
    </source>
</evidence>
<dbReference type="InterPro" id="IPR034603">
    <property type="entry name" value="Dipeptide_epimerase"/>
</dbReference>
<keyword evidence="3 6" id="KW-0460">Magnesium</keyword>
<feature type="binding site" evidence="6">
    <location>
        <position position="224"/>
    </location>
    <ligand>
        <name>Mg(2+)</name>
        <dbReference type="ChEBI" id="CHEBI:18420"/>
    </ligand>
</feature>
<dbReference type="SUPFAM" id="SSF54826">
    <property type="entry name" value="Enolase N-terminal domain-like"/>
    <property type="match status" value="1"/>
</dbReference>
<dbReference type="InterPro" id="IPR029065">
    <property type="entry name" value="Enolase_C-like"/>
</dbReference>